<sequence length="97" mass="11001">MFDGYLLGDEGYPCQPSLLTPDPDPGPQQRFNVAHCRTRSRVEMTIGILKSQFQCLRKLRVTSERACDIVACGVLHNIAIIRGEQHLLFRTGVKWVM</sequence>
<dbReference type="GO" id="GO:0016787">
    <property type="term" value="F:hydrolase activity"/>
    <property type="evidence" value="ECO:0007669"/>
    <property type="project" value="UniProtKB-KW"/>
</dbReference>
<dbReference type="GO" id="GO:0004518">
    <property type="term" value="F:nuclease activity"/>
    <property type="evidence" value="ECO:0007669"/>
    <property type="project" value="UniProtKB-KW"/>
</dbReference>
<gene>
    <name evidence="9" type="primary">harbi1_149</name>
    <name evidence="9" type="ORF">N1851_032682</name>
</gene>
<protein>
    <submittedName>
        <fullName evidence="9">Nuclease HARBI1</fullName>
    </submittedName>
</protein>
<dbReference type="Proteomes" id="UP001174136">
    <property type="component" value="Unassembled WGS sequence"/>
</dbReference>
<evidence type="ECO:0000256" key="4">
    <source>
        <dbReference type="ARBA" id="ARBA00022722"/>
    </source>
</evidence>
<dbReference type="GO" id="GO:0046872">
    <property type="term" value="F:metal ion binding"/>
    <property type="evidence" value="ECO:0007669"/>
    <property type="project" value="UniProtKB-KW"/>
</dbReference>
<organism evidence="9 10">
    <name type="scientific">Merluccius polli</name>
    <name type="common">Benguela hake</name>
    <name type="synonym">Merluccius cadenati</name>
    <dbReference type="NCBI Taxonomy" id="89951"/>
    <lineage>
        <taxon>Eukaryota</taxon>
        <taxon>Metazoa</taxon>
        <taxon>Chordata</taxon>
        <taxon>Craniata</taxon>
        <taxon>Vertebrata</taxon>
        <taxon>Euteleostomi</taxon>
        <taxon>Actinopterygii</taxon>
        <taxon>Neopterygii</taxon>
        <taxon>Teleostei</taxon>
        <taxon>Neoteleostei</taxon>
        <taxon>Acanthomorphata</taxon>
        <taxon>Zeiogadaria</taxon>
        <taxon>Gadariae</taxon>
        <taxon>Gadiformes</taxon>
        <taxon>Gadoidei</taxon>
        <taxon>Merlucciidae</taxon>
        <taxon>Merluccius</taxon>
    </lineage>
</organism>
<comment type="cofactor">
    <cofactor evidence="1">
        <name>a divalent metal cation</name>
        <dbReference type="ChEBI" id="CHEBI:60240"/>
    </cofactor>
</comment>
<evidence type="ECO:0000256" key="7">
    <source>
        <dbReference type="ARBA" id="ARBA00023242"/>
    </source>
</evidence>
<proteinExistence type="inferred from homology"/>
<dbReference type="InterPro" id="IPR045249">
    <property type="entry name" value="HARBI1-like"/>
</dbReference>
<evidence type="ECO:0000256" key="5">
    <source>
        <dbReference type="ARBA" id="ARBA00022723"/>
    </source>
</evidence>
<accession>A0AA47NPA8</accession>
<evidence type="ECO:0000256" key="2">
    <source>
        <dbReference type="ARBA" id="ARBA00004123"/>
    </source>
</evidence>
<keyword evidence="5" id="KW-0479">Metal-binding</keyword>
<keyword evidence="7" id="KW-0539">Nucleus</keyword>
<keyword evidence="6" id="KW-0378">Hydrolase</keyword>
<reference evidence="9" key="1">
    <citation type="journal article" date="2023" name="Front. Mar. Sci.">
        <title>A new Merluccius polli reference genome to investigate the effects of global change in West African waters.</title>
        <authorList>
            <person name="Mateo J.L."/>
            <person name="Blanco-Fernandez C."/>
            <person name="Garcia-Vazquez E."/>
            <person name="Machado-Schiaffino G."/>
        </authorList>
    </citation>
    <scope>NUCLEOTIDE SEQUENCE</scope>
    <source>
        <strain evidence="9">C29</strain>
        <tissue evidence="9">Fin</tissue>
    </source>
</reference>
<evidence type="ECO:0000256" key="6">
    <source>
        <dbReference type="ARBA" id="ARBA00022801"/>
    </source>
</evidence>
<keyword evidence="10" id="KW-1185">Reference proteome</keyword>
<dbReference type="AlphaFoldDB" id="A0AA47NPA8"/>
<evidence type="ECO:0000259" key="8">
    <source>
        <dbReference type="Pfam" id="PF13359"/>
    </source>
</evidence>
<dbReference type="GO" id="GO:0005634">
    <property type="term" value="C:nucleus"/>
    <property type="evidence" value="ECO:0007669"/>
    <property type="project" value="UniProtKB-SubCell"/>
</dbReference>
<comment type="similarity">
    <text evidence="3">Belongs to the HARBI1 family.</text>
</comment>
<evidence type="ECO:0000313" key="10">
    <source>
        <dbReference type="Proteomes" id="UP001174136"/>
    </source>
</evidence>
<dbReference type="PANTHER" id="PTHR22930">
    <property type="match status" value="1"/>
</dbReference>
<evidence type="ECO:0000256" key="1">
    <source>
        <dbReference type="ARBA" id="ARBA00001968"/>
    </source>
</evidence>
<dbReference type="InterPro" id="IPR027806">
    <property type="entry name" value="HARBI1_dom"/>
</dbReference>
<evidence type="ECO:0000256" key="3">
    <source>
        <dbReference type="ARBA" id="ARBA00006958"/>
    </source>
</evidence>
<dbReference type="PANTHER" id="PTHR22930:SF267">
    <property type="entry name" value="NUCLEASE HARBI1-RELATED"/>
    <property type="match status" value="1"/>
</dbReference>
<comment type="subcellular location">
    <subcellularLocation>
        <location evidence="2">Nucleus</location>
    </subcellularLocation>
</comment>
<name>A0AA47NPA8_MERPO</name>
<feature type="domain" description="DDE Tnp4" evidence="8">
    <location>
        <begin position="5"/>
        <end position="77"/>
    </location>
</feature>
<evidence type="ECO:0000313" key="9">
    <source>
        <dbReference type="EMBL" id="KAK0132453.1"/>
    </source>
</evidence>
<comment type="caution">
    <text evidence="9">The sequence shown here is derived from an EMBL/GenBank/DDBJ whole genome shotgun (WGS) entry which is preliminary data.</text>
</comment>
<keyword evidence="4" id="KW-0540">Nuclease</keyword>
<dbReference type="Pfam" id="PF13359">
    <property type="entry name" value="DDE_Tnp_4"/>
    <property type="match status" value="1"/>
</dbReference>
<dbReference type="EMBL" id="JAOPHQ010006263">
    <property type="protein sequence ID" value="KAK0132453.1"/>
    <property type="molecule type" value="Genomic_DNA"/>
</dbReference>